<protein>
    <submittedName>
        <fullName evidence="2">Uncharacterized protein</fullName>
    </submittedName>
</protein>
<dbReference type="AlphaFoldDB" id="A0A0E1WCL9"/>
<sequence>MPDGERTLLFIQEQVRGPIDDEGRQTQRGSRIRRIAIRIDDAPSARTTRSSGVANEAVRSAPPRCRGERWPKTELICSAA</sequence>
<dbReference type="EMBL" id="CM000832">
    <property type="protein sequence ID" value="EET10106.1"/>
    <property type="molecule type" value="Genomic_DNA"/>
</dbReference>
<evidence type="ECO:0000256" key="1">
    <source>
        <dbReference type="SAM" id="MobiDB-lite"/>
    </source>
</evidence>
<dbReference type="HOGENOM" id="CLU_2767952_0_0_4"/>
<feature type="region of interest" description="Disordered" evidence="1">
    <location>
        <begin position="43"/>
        <end position="66"/>
    </location>
</feature>
<reference evidence="2" key="1">
    <citation type="submission" date="2009-05" db="EMBL/GenBank/DDBJ databases">
        <authorList>
            <person name="Harkins D.M."/>
            <person name="DeShazer D."/>
            <person name="Woods D.E."/>
            <person name="Brinkac L.M."/>
            <person name="Brown K.A."/>
            <person name="Hung G.C."/>
            <person name="Tuanyok A."/>
            <person name="Zhang B."/>
            <person name="Nierman W.C."/>
        </authorList>
    </citation>
    <scope>NUCLEOTIDE SEQUENCE [LARGE SCALE GENOMIC DNA]</scope>
    <source>
        <strain evidence="2">1710a</strain>
    </source>
</reference>
<name>A0A0E1WCL9_BURPE</name>
<gene>
    <name evidence="2" type="ORF">BURPS1710A_4135</name>
</gene>
<organism evidence="2">
    <name type="scientific">Burkholderia pseudomallei 1710a</name>
    <dbReference type="NCBI Taxonomy" id="320371"/>
    <lineage>
        <taxon>Bacteria</taxon>
        <taxon>Pseudomonadati</taxon>
        <taxon>Pseudomonadota</taxon>
        <taxon>Betaproteobacteria</taxon>
        <taxon>Burkholderiales</taxon>
        <taxon>Burkholderiaceae</taxon>
        <taxon>Burkholderia</taxon>
        <taxon>pseudomallei group</taxon>
    </lineage>
</organism>
<dbReference type="Proteomes" id="UP000001812">
    <property type="component" value="Chromosome I"/>
</dbReference>
<proteinExistence type="predicted"/>
<accession>A0A0E1WCL9</accession>
<evidence type="ECO:0000313" key="2">
    <source>
        <dbReference type="EMBL" id="EET10106.1"/>
    </source>
</evidence>